<dbReference type="RefSeq" id="WP_156206376.1">
    <property type="nucleotide sequence ID" value="NZ_WHPN01000285.1"/>
</dbReference>
<dbReference type="EMBL" id="WHPN01000285">
    <property type="protein sequence ID" value="KAF4408184.1"/>
    <property type="molecule type" value="Genomic_DNA"/>
</dbReference>
<dbReference type="InterPro" id="IPR023210">
    <property type="entry name" value="NADP_OxRdtase_dom"/>
</dbReference>
<evidence type="ECO:0000259" key="1">
    <source>
        <dbReference type="Pfam" id="PF00248"/>
    </source>
</evidence>
<organism evidence="2 3">
    <name type="scientific">Streptomyces lycii</name>
    <dbReference type="NCBI Taxonomy" id="2654337"/>
    <lineage>
        <taxon>Bacteria</taxon>
        <taxon>Bacillati</taxon>
        <taxon>Actinomycetota</taxon>
        <taxon>Actinomycetes</taxon>
        <taxon>Kitasatosporales</taxon>
        <taxon>Streptomycetaceae</taxon>
        <taxon>Streptomyces</taxon>
    </lineage>
</organism>
<dbReference type="Gene3D" id="3.20.20.100">
    <property type="entry name" value="NADP-dependent oxidoreductase domain"/>
    <property type="match status" value="1"/>
</dbReference>
<accession>A0ABQ7FKN4</accession>
<dbReference type="InterPro" id="IPR050523">
    <property type="entry name" value="AKR_Detox_Biosynth"/>
</dbReference>
<dbReference type="InterPro" id="IPR036812">
    <property type="entry name" value="NAD(P)_OxRdtase_dom_sf"/>
</dbReference>
<dbReference type="SUPFAM" id="SSF51430">
    <property type="entry name" value="NAD(P)-linked oxidoreductase"/>
    <property type="match status" value="1"/>
</dbReference>
<keyword evidence="3" id="KW-1185">Reference proteome</keyword>
<reference evidence="2 3" key="1">
    <citation type="submission" date="2019-10" db="EMBL/GenBank/DDBJ databases">
        <title>Streptomyces tenebrisbrunneis sp.nov., an endogenous actinomycete isolated from of Lycium ruthenicum.</title>
        <authorList>
            <person name="Ma L."/>
        </authorList>
    </citation>
    <scope>NUCLEOTIDE SEQUENCE [LARGE SCALE GENOMIC DNA]</scope>
    <source>
        <strain evidence="2 3">TRM 66187</strain>
    </source>
</reference>
<evidence type="ECO:0000313" key="3">
    <source>
        <dbReference type="Proteomes" id="UP000621266"/>
    </source>
</evidence>
<dbReference type="PANTHER" id="PTHR43364:SF6">
    <property type="entry name" value="OXIDOREDUCTASE-RELATED"/>
    <property type="match status" value="1"/>
</dbReference>
<proteinExistence type="predicted"/>
<sequence>MRYRKLAGGTGPEVSTLCLGALPFGTTVGEETAFAILDRFTEAGGTFVDTSDNYACWVNGATGDESELVLGRWLRSRRARDRVVIASKVGARPDLSRGPLWCDTAPDGFGNMEGLSAEAVRAGAEGSLRRLGTDHLDLHYAHIEDPSVPLEETVTAFAGLVAAGRTRLLGVSNHPVARIAEARRLAAELDLPGYQCVQQRHTYLRPAPGAGFGVQRHTDAALLDYAAGEPDLTLLGYSVLVHGAYTRDDRELLPQYAHRGAERRLRVLREVAGELGATPNQVVLAWLLGGEVPVLPVLGVSSVGQLDELLAAADLDLDAELRARLDAA</sequence>
<dbReference type="PANTHER" id="PTHR43364">
    <property type="entry name" value="NADH-SPECIFIC METHYLGLYOXAL REDUCTASE-RELATED"/>
    <property type="match status" value="1"/>
</dbReference>
<dbReference type="Pfam" id="PF00248">
    <property type="entry name" value="Aldo_ket_red"/>
    <property type="match status" value="1"/>
</dbReference>
<dbReference type="Proteomes" id="UP000621266">
    <property type="component" value="Unassembled WGS sequence"/>
</dbReference>
<comment type="caution">
    <text evidence="2">The sequence shown here is derived from an EMBL/GenBank/DDBJ whole genome shotgun (WGS) entry which is preliminary data.</text>
</comment>
<gene>
    <name evidence="2" type="ORF">GCU69_15745</name>
</gene>
<feature type="domain" description="NADP-dependent oxidoreductase" evidence="1">
    <location>
        <begin position="17"/>
        <end position="327"/>
    </location>
</feature>
<name>A0ABQ7FKN4_9ACTN</name>
<evidence type="ECO:0000313" key="2">
    <source>
        <dbReference type="EMBL" id="KAF4408184.1"/>
    </source>
</evidence>
<protein>
    <submittedName>
        <fullName evidence="2">Aldo/keto reductase</fullName>
    </submittedName>
</protein>